<dbReference type="GO" id="GO:0009584">
    <property type="term" value="P:detection of visible light"/>
    <property type="evidence" value="ECO:0007669"/>
    <property type="project" value="InterPro"/>
</dbReference>
<evidence type="ECO:0000256" key="10">
    <source>
        <dbReference type="SAM" id="SignalP"/>
    </source>
</evidence>
<dbReference type="Gene3D" id="3.30.450.270">
    <property type="match status" value="1"/>
</dbReference>
<dbReference type="PANTHER" id="PTHR47876:SF3">
    <property type="entry name" value="PHYTOCHROME 1"/>
    <property type="match status" value="1"/>
</dbReference>
<feature type="region of interest" description="Disordered" evidence="9">
    <location>
        <begin position="26"/>
        <end position="54"/>
    </location>
</feature>
<dbReference type="InterPro" id="IPR035965">
    <property type="entry name" value="PAS-like_dom_sf"/>
</dbReference>
<keyword evidence="10" id="KW-0732">Signal</keyword>
<evidence type="ECO:0000256" key="5">
    <source>
        <dbReference type="ARBA" id="ARBA00023015"/>
    </source>
</evidence>
<dbReference type="InterPro" id="IPR013515">
    <property type="entry name" value="Phytochrome_cen-reg"/>
</dbReference>
<dbReference type="InterPro" id="IPR043150">
    <property type="entry name" value="Phytochrome_PHY_sf"/>
</dbReference>
<evidence type="ECO:0000256" key="6">
    <source>
        <dbReference type="ARBA" id="ARBA00023163"/>
    </source>
</evidence>
<dbReference type="SMR" id="A0A0R0KN47"/>
<keyword evidence="2" id="KW-0600">Photoreceptor protein</keyword>
<feature type="domain" description="PAS" evidence="12">
    <location>
        <begin position="599"/>
        <end position="669"/>
    </location>
</feature>
<dbReference type="SMART" id="SM00091">
    <property type="entry name" value="PAS"/>
    <property type="match status" value="2"/>
</dbReference>
<comment type="similarity">
    <text evidence="1">Belongs to the phytochrome family.</text>
</comment>
<dbReference type="PaxDb" id="3847-GLYMA03G38620.1"/>
<organism evidence="13">
    <name type="scientific">Glycine max</name>
    <name type="common">Soybean</name>
    <name type="synonym">Glycine hispida</name>
    <dbReference type="NCBI Taxonomy" id="3847"/>
    <lineage>
        <taxon>Eukaryota</taxon>
        <taxon>Viridiplantae</taxon>
        <taxon>Streptophyta</taxon>
        <taxon>Embryophyta</taxon>
        <taxon>Tracheophyta</taxon>
        <taxon>Spermatophyta</taxon>
        <taxon>Magnoliopsida</taxon>
        <taxon>eudicotyledons</taxon>
        <taxon>Gunneridae</taxon>
        <taxon>Pentapetalae</taxon>
        <taxon>rosids</taxon>
        <taxon>fabids</taxon>
        <taxon>Fabales</taxon>
        <taxon>Fabaceae</taxon>
        <taxon>Papilionoideae</taxon>
        <taxon>50 kb inversion clade</taxon>
        <taxon>NPAAA clade</taxon>
        <taxon>indigoferoid/millettioid clade</taxon>
        <taxon>Phaseoleae</taxon>
        <taxon>Glycine</taxon>
        <taxon>Glycine subgen. Soja</taxon>
    </lineage>
</organism>
<dbReference type="Pfam" id="PF00512">
    <property type="entry name" value="HisKA"/>
    <property type="match status" value="1"/>
</dbReference>
<dbReference type="GO" id="GO:0009585">
    <property type="term" value="P:red, far-red light phototransduction"/>
    <property type="evidence" value="ECO:0007669"/>
    <property type="project" value="UniProtKB-KW"/>
</dbReference>
<dbReference type="Gene3D" id="3.30.450.20">
    <property type="entry name" value="PAS domain"/>
    <property type="match status" value="2"/>
</dbReference>
<dbReference type="GO" id="GO:0000155">
    <property type="term" value="F:phosphorelay sensor kinase activity"/>
    <property type="evidence" value="ECO:0007669"/>
    <property type="project" value="InterPro"/>
</dbReference>
<dbReference type="PROSITE" id="PS50112">
    <property type="entry name" value="PAS"/>
    <property type="match status" value="2"/>
</dbReference>
<keyword evidence="15" id="KW-1185">Reference proteome</keyword>
<sequence length="974" mass="108447">MIILVYVLGMMFLSFPGQLRSSRPSARRISQTSLDAKPHATFEESGSSFDYSNSVKMSPAGTGGGTVSGEHEPKSDRAATTAYLHQMQKGKLIQPFGCLLVLDEKTYKVIAYSENAPEMLTMASHAVPSVDDHPALDIGTYIRTIFTAPSIASIHKVLGFGDLSLHNTILVHCKTFGNPFYAIIHLVTGSTIIDFESVQPPEVPMTASGSLQSYYKLAAKATTRLQSLATVNMETLCNTMVQEVFELTGYDRVMAYKFHDDDHGEVIAEVKRPGLEPYLGLHYPATDIPHATRFSLWRTRCVIQDKKIPFDLALYGSTLRAAHSCHLQFMVNMNSSASLVLAVVINDNDEDGNSSDDAAVQQPHKSSTSLWGLVVCHHTTPKFVPQGRICHPRVGKELEIEYQIVEKNILRTQTHLFDVLTRDEPLAIVSQSPNMMDLVKCDGATLLYKNKVWRLGVTPSESQIREIALWLSQCHRDSTGFFTDSLSDAGFPGAAALGDIACGMTSARITSKDIVFWFWSHTAAEIRCDGAKHEPGERDDVVKNRSLLWKVYETDAIHSLHLILRDAFKETESMKIATYAPNSRLGCLNIEETQGLEAVTNEMVRLIETATVPVLAVDVNGMVNGWNTKIAELTGLPSDEAMGKHFLTLVEDFSVDRVKKMLHMALQGEEEEERNVQFEINTYDFKIDSGPASLVVNACASRDLQDNIVGVCFVAQGITAQKTMMEKFPRIEGDYKAIVQNPNPSIPPLFSTDEFGWCCEWNSAMAKLTGWKREEVMDKMLLGEIFGTQIAGCRLRNHEAVVNFSIVLNTAMAGLETEKVPIGFFTRDGKHVESSPELQQALHIQLLSEQTAMKRLKDLNYLKRQIRNPLYGIMFSRKLLEGTELGAEQKQFLQMSTQCQHQLSKILDDSDLDSIIDGITHDGFGVPETLLNQMFGRDGHESEEGISMLISRKLMKGDVRYIREAGKIIFHLIC</sequence>
<evidence type="ECO:0000259" key="12">
    <source>
        <dbReference type="PROSITE" id="PS50112"/>
    </source>
</evidence>
<reference evidence="14" key="2">
    <citation type="submission" date="2018-02" db="UniProtKB">
        <authorList>
            <consortium name="EnsemblPlants"/>
        </authorList>
    </citation>
    <scope>IDENTIFICATION</scope>
    <source>
        <strain evidence="14">Williams 82</strain>
    </source>
</reference>
<dbReference type="EnsemblPlants" id="KRH68382">
    <property type="protein sequence ID" value="KRH68382"/>
    <property type="gene ID" value="GLYMA_03G227300"/>
</dbReference>
<dbReference type="InterPro" id="IPR001294">
    <property type="entry name" value="Phytochrome"/>
</dbReference>
<evidence type="ECO:0000256" key="4">
    <source>
        <dbReference type="ARBA" id="ARBA00022991"/>
    </source>
</evidence>
<dbReference type="EMBL" id="CM000836">
    <property type="protein sequence ID" value="KRH68382.1"/>
    <property type="molecule type" value="Genomic_DNA"/>
</dbReference>
<evidence type="ECO:0000313" key="13">
    <source>
        <dbReference type="EMBL" id="KRH68382.1"/>
    </source>
</evidence>
<dbReference type="CDD" id="cd00130">
    <property type="entry name" value="PAS"/>
    <property type="match status" value="2"/>
</dbReference>
<dbReference type="AlphaFoldDB" id="A0A0R0KN47"/>
<dbReference type="InterPro" id="IPR003018">
    <property type="entry name" value="GAF"/>
</dbReference>
<keyword evidence="7" id="KW-0675">Receptor</keyword>
<dbReference type="GO" id="GO:0005634">
    <property type="term" value="C:nucleus"/>
    <property type="evidence" value="ECO:0000318"/>
    <property type="project" value="GO_Central"/>
</dbReference>
<evidence type="ECO:0000256" key="7">
    <source>
        <dbReference type="ARBA" id="ARBA00023170"/>
    </source>
</evidence>
<dbReference type="InterPro" id="IPR013654">
    <property type="entry name" value="PAS_2"/>
</dbReference>
<dbReference type="PROSITE" id="PS50046">
    <property type="entry name" value="PHYTOCHROME_2"/>
    <property type="match status" value="1"/>
</dbReference>
<dbReference type="Proteomes" id="UP000008827">
    <property type="component" value="Chromosome 3"/>
</dbReference>
<dbReference type="InterPro" id="IPR016132">
    <property type="entry name" value="Phyto_chromo_attachment"/>
</dbReference>
<reference evidence="13 14" key="1">
    <citation type="journal article" date="2010" name="Nature">
        <title>Genome sequence of the palaeopolyploid soybean.</title>
        <authorList>
            <person name="Schmutz J."/>
            <person name="Cannon S.B."/>
            <person name="Schlueter J."/>
            <person name="Ma J."/>
            <person name="Mitros T."/>
            <person name="Nelson W."/>
            <person name="Hyten D.L."/>
            <person name="Song Q."/>
            <person name="Thelen J.J."/>
            <person name="Cheng J."/>
            <person name="Xu D."/>
            <person name="Hellsten U."/>
            <person name="May G.D."/>
            <person name="Yu Y."/>
            <person name="Sakurai T."/>
            <person name="Umezawa T."/>
            <person name="Bhattacharyya M.K."/>
            <person name="Sandhu D."/>
            <person name="Valliyodan B."/>
            <person name="Lindquist E."/>
            <person name="Peto M."/>
            <person name="Grant D."/>
            <person name="Shu S."/>
            <person name="Goodstein D."/>
            <person name="Barry K."/>
            <person name="Futrell-Griggs M."/>
            <person name="Abernathy B."/>
            <person name="Du J."/>
            <person name="Tian Z."/>
            <person name="Zhu L."/>
            <person name="Gill N."/>
            <person name="Joshi T."/>
            <person name="Libault M."/>
            <person name="Sethuraman A."/>
            <person name="Zhang X.-C."/>
            <person name="Shinozaki K."/>
            <person name="Nguyen H.T."/>
            <person name="Wing R.A."/>
            <person name="Cregan P."/>
            <person name="Specht J."/>
            <person name="Grimwood J."/>
            <person name="Rokhsar D."/>
            <person name="Stacey G."/>
            <person name="Shoemaker R.C."/>
            <person name="Jackson S.A."/>
        </authorList>
    </citation>
    <scope>NUCLEOTIDE SEQUENCE [LARGE SCALE GENOMIC DNA]</scope>
    <source>
        <strain evidence="14">cv. Williams 82</strain>
        <tissue evidence="13">Callus</tissue>
    </source>
</reference>
<dbReference type="SUPFAM" id="SSF55785">
    <property type="entry name" value="PYP-like sensor domain (PAS domain)"/>
    <property type="match status" value="3"/>
</dbReference>
<feature type="domain" description="Phytochrome chromophore attachment site" evidence="11">
    <location>
        <begin position="232"/>
        <end position="407"/>
    </location>
</feature>
<evidence type="ECO:0000256" key="8">
    <source>
        <dbReference type="ARBA" id="ARBA00084091"/>
    </source>
</evidence>
<dbReference type="GO" id="GO:0006355">
    <property type="term" value="P:regulation of DNA-templated transcription"/>
    <property type="evidence" value="ECO:0007669"/>
    <property type="project" value="InterPro"/>
</dbReference>
<keyword evidence="6" id="KW-0804">Transcription</keyword>
<dbReference type="Gene3D" id="3.30.450.40">
    <property type="match status" value="1"/>
</dbReference>
<keyword evidence="5" id="KW-0805">Transcription regulation</keyword>
<evidence type="ECO:0000256" key="1">
    <source>
        <dbReference type="ARBA" id="ARBA00008235"/>
    </source>
</evidence>
<dbReference type="Pfam" id="PF08446">
    <property type="entry name" value="PAS_2"/>
    <property type="match status" value="1"/>
</dbReference>
<evidence type="ECO:0000313" key="15">
    <source>
        <dbReference type="Proteomes" id="UP000008827"/>
    </source>
</evidence>
<accession>A0A0R0KN47</accession>
<dbReference type="Pfam" id="PF01590">
    <property type="entry name" value="GAF"/>
    <property type="match status" value="1"/>
</dbReference>
<evidence type="ECO:0000256" key="2">
    <source>
        <dbReference type="ARBA" id="ARBA00022543"/>
    </source>
</evidence>
<dbReference type="GO" id="GO:0009881">
    <property type="term" value="F:photoreceptor activity"/>
    <property type="evidence" value="ECO:0007669"/>
    <property type="project" value="UniProtKB-KW"/>
</dbReference>
<reference evidence="13" key="3">
    <citation type="submission" date="2018-07" db="EMBL/GenBank/DDBJ databases">
        <title>WGS assembly of Glycine max.</title>
        <authorList>
            <person name="Schmutz J."/>
            <person name="Cannon S."/>
            <person name="Schlueter J."/>
            <person name="Ma J."/>
            <person name="Mitros T."/>
            <person name="Nelson W."/>
            <person name="Hyten D."/>
            <person name="Song Q."/>
            <person name="Thelen J."/>
            <person name="Cheng J."/>
            <person name="Xu D."/>
            <person name="Hellsten U."/>
            <person name="May G."/>
            <person name="Yu Y."/>
            <person name="Sakurai T."/>
            <person name="Umezawa T."/>
            <person name="Bhattacharyya M."/>
            <person name="Sandhu D."/>
            <person name="Valliyodan B."/>
            <person name="Lindquist E."/>
            <person name="Peto M."/>
            <person name="Grant D."/>
            <person name="Shu S."/>
            <person name="Goodstein D."/>
            <person name="Barry K."/>
            <person name="Futrell-Griggs M."/>
            <person name="Abernathy B."/>
            <person name="Du J."/>
            <person name="Tian Z."/>
            <person name="Zhu L."/>
            <person name="Gill N."/>
            <person name="Joshi T."/>
            <person name="Libault M."/>
            <person name="Sethuraman A."/>
            <person name="Zhang X."/>
            <person name="Shinozaki K."/>
            <person name="Nguyen H."/>
            <person name="Wing R."/>
            <person name="Cregan P."/>
            <person name="Specht J."/>
            <person name="Grimwood J."/>
            <person name="Rokhsar D."/>
            <person name="Stacey G."/>
            <person name="Shoemaker R."/>
            <person name="Jackson S."/>
        </authorList>
    </citation>
    <scope>NUCLEOTIDE SEQUENCE</scope>
    <source>
        <tissue evidence="13">Callus</tissue>
    </source>
</reference>
<keyword evidence="3" id="KW-0716">Sensory transduction</keyword>
<evidence type="ECO:0008006" key="16">
    <source>
        <dbReference type="Google" id="ProtNLM"/>
    </source>
</evidence>
<dbReference type="STRING" id="3847.A0A0R0KN47"/>
<proteinExistence type="inferred from homology"/>
<dbReference type="Pfam" id="PF00989">
    <property type="entry name" value="PAS"/>
    <property type="match status" value="2"/>
</dbReference>
<protein>
    <recommendedName>
        <fullName evidence="16">Phytochrome</fullName>
    </recommendedName>
</protein>
<keyword evidence="4" id="KW-0157">Chromophore</keyword>
<dbReference type="PRINTS" id="PR01033">
    <property type="entry name" value="PHYTOCHROME"/>
</dbReference>
<gene>
    <name evidence="13" type="ORF">GLYMA_03G227300</name>
</gene>
<dbReference type="Pfam" id="PF00360">
    <property type="entry name" value="PHY"/>
    <property type="match status" value="1"/>
</dbReference>
<feature type="compositionally biased region" description="Polar residues" evidence="9">
    <location>
        <begin position="44"/>
        <end position="54"/>
    </location>
</feature>
<dbReference type="FunFam" id="3.30.450.270:FF:000001">
    <property type="entry name" value="Phytochrome"/>
    <property type="match status" value="1"/>
</dbReference>
<dbReference type="PANTHER" id="PTHR47876">
    <property type="entry name" value="OS08G0260000 PROTEIN"/>
    <property type="match status" value="1"/>
</dbReference>
<evidence type="ECO:0000259" key="11">
    <source>
        <dbReference type="PROSITE" id="PS50046"/>
    </source>
</evidence>
<dbReference type="SMART" id="SM00388">
    <property type="entry name" value="HisKA"/>
    <property type="match status" value="1"/>
</dbReference>
<evidence type="ECO:0000313" key="14">
    <source>
        <dbReference type="EnsemblPlants" id="KRH68382"/>
    </source>
</evidence>
<dbReference type="InterPro" id="IPR029016">
    <property type="entry name" value="GAF-like_dom_sf"/>
</dbReference>
<feature type="domain" description="PAS" evidence="12">
    <location>
        <begin position="734"/>
        <end position="786"/>
    </location>
</feature>
<dbReference type="InterPro" id="IPR003661">
    <property type="entry name" value="HisK_dim/P_dom"/>
</dbReference>
<keyword evidence="8" id="KW-0607">Phytochrome signaling pathway</keyword>
<dbReference type="SUPFAM" id="SSF55781">
    <property type="entry name" value="GAF domain-like"/>
    <property type="match status" value="2"/>
</dbReference>
<evidence type="ECO:0000256" key="9">
    <source>
        <dbReference type="SAM" id="MobiDB-lite"/>
    </source>
</evidence>
<evidence type="ECO:0000256" key="3">
    <source>
        <dbReference type="ARBA" id="ARBA00022606"/>
    </source>
</evidence>
<feature type="chain" id="PRO_5014522242" description="Phytochrome" evidence="10">
    <location>
        <begin position="22"/>
        <end position="974"/>
    </location>
</feature>
<name>A0A0R0KN47_SOYBN</name>
<feature type="signal peptide" evidence="10">
    <location>
        <begin position="1"/>
        <end position="21"/>
    </location>
</feature>
<dbReference type="Gramene" id="KRH68382">
    <property type="protein sequence ID" value="KRH68382"/>
    <property type="gene ID" value="GLYMA_03G227300"/>
</dbReference>
<dbReference type="GO" id="GO:0017007">
    <property type="term" value="P:protein-bilin linkage"/>
    <property type="evidence" value="ECO:0007669"/>
    <property type="project" value="UniProtKB-ARBA"/>
</dbReference>
<dbReference type="InterPro" id="IPR000014">
    <property type="entry name" value="PAS"/>
</dbReference>
<dbReference type="NCBIfam" id="TIGR00229">
    <property type="entry name" value="sensory_box"/>
    <property type="match status" value="1"/>
</dbReference>
<dbReference type="InterPro" id="IPR013767">
    <property type="entry name" value="PAS_fold"/>
</dbReference>
<dbReference type="InParanoid" id="A0A0R0KN47"/>